<dbReference type="PANTHER" id="PTHR30055">
    <property type="entry name" value="HTH-TYPE TRANSCRIPTIONAL REGULATOR RUTR"/>
    <property type="match status" value="1"/>
</dbReference>
<feature type="region of interest" description="Disordered" evidence="5">
    <location>
        <begin position="194"/>
        <end position="218"/>
    </location>
</feature>
<proteinExistence type="predicted"/>
<name>A0ABS6B3T9_9NOCA</name>
<dbReference type="InterPro" id="IPR001647">
    <property type="entry name" value="HTH_TetR"/>
</dbReference>
<dbReference type="InterPro" id="IPR009057">
    <property type="entry name" value="Homeodomain-like_sf"/>
</dbReference>
<reference evidence="7 8" key="1">
    <citation type="submission" date="2021-06" db="EMBL/GenBank/DDBJ databases">
        <title>Actinomycetes sequencing.</title>
        <authorList>
            <person name="Shan Q."/>
        </authorList>
    </citation>
    <scope>NUCLEOTIDE SEQUENCE [LARGE SCALE GENOMIC DNA]</scope>
    <source>
        <strain evidence="7 8">NEAU-G5</strain>
    </source>
</reference>
<gene>
    <name evidence="7" type="ORF">KO481_25925</name>
</gene>
<evidence type="ECO:0000256" key="4">
    <source>
        <dbReference type="PROSITE-ProRule" id="PRU00335"/>
    </source>
</evidence>
<dbReference type="EMBL" id="JAHKNI010000009">
    <property type="protein sequence ID" value="MBU3064956.1"/>
    <property type="molecule type" value="Genomic_DNA"/>
</dbReference>
<organism evidence="7 8">
    <name type="scientific">Nocardia albiluteola</name>
    <dbReference type="NCBI Taxonomy" id="2842303"/>
    <lineage>
        <taxon>Bacteria</taxon>
        <taxon>Bacillati</taxon>
        <taxon>Actinomycetota</taxon>
        <taxon>Actinomycetes</taxon>
        <taxon>Mycobacteriales</taxon>
        <taxon>Nocardiaceae</taxon>
        <taxon>Nocardia</taxon>
    </lineage>
</organism>
<evidence type="ECO:0000259" key="6">
    <source>
        <dbReference type="PROSITE" id="PS50977"/>
    </source>
</evidence>
<protein>
    <submittedName>
        <fullName evidence="7">TetR/AcrR family transcriptional regulator</fullName>
    </submittedName>
</protein>
<dbReference type="Gene3D" id="1.10.357.10">
    <property type="entry name" value="Tetracycline Repressor, domain 2"/>
    <property type="match status" value="1"/>
</dbReference>
<keyword evidence="2 4" id="KW-0238">DNA-binding</keyword>
<dbReference type="Proteomes" id="UP000733379">
    <property type="component" value="Unassembled WGS sequence"/>
</dbReference>
<accession>A0ABS6B3T9</accession>
<dbReference type="RefSeq" id="WP_215920641.1">
    <property type="nucleotide sequence ID" value="NZ_JAHKNI010000009.1"/>
</dbReference>
<sequence>MPRPRIHDPDDVLDAAETLAVRSGPAAVTIRAVAAATGVSNGALYHTFGSRAELLGRTWIRAAQRFLEVQGELVAAAGEPIAQVVAAGEACVEFDARYPLSTRLFFTVRRDDLLGEELPDALREELDAPQRALVELMKTLARRLWDRTDAQAVDTLTICLVDLPTAILLERDRLADPVARQQLRATIRAVLDIGPAPRTPKKGNPHAHSQLPRQDRRP</sequence>
<feature type="DNA-binding region" description="H-T-H motif" evidence="4">
    <location>
        <begin position="29"/>
        <end position="48"/>
    </location>
</feature>
<keyword evidence="8" id="KW-1185">Reference proteome</keyword>
<keyword evidence="1" id="KW-0805">Transcription regulation</keyword>
<dbReference type="PROSITE" id="PS50977">
    <property type="entry name" value="HTH_TETR_2"/>
    <property type="match status" value="1"/>
</dbReference>
<evidence type="ECO:0000256" key="3">
    <source>
        <dbReference type="ARBA" id="ARBA00023163"/>
    </source>
</evidence>
<dbReference type="PRINTS" id="PR00455">
    <property type="entry name" value="HTHTETR"/>
</dbReference>
<evidence type="ECO:0000313" key="7">
    <source>
        <dbReference type="EMBL" id="MBU3064956.1"/>
    </source>
</evidence>
<comment type="caution">
    <text evidence="7">The sequence shown here is derived from an EMBL/GenBank/DDBJ whole genome shotgun (WGS) entry which is preliminary data.</text>
</comment>
<evidence type="ECO:0000256" key="5">
    <source>
        <dbReference type="SAM" id="MobiDB-lite"/>
    </source>
</evidence>
<evidence type="ECO:0000313" key="8">
    <source>
        <dbReference type="Proteomes" id="UP000733379"/>
    </source>
</evidence>
<dbReference type="SUPFAM" id="SSF46689">
    <property type="entry name" value="Homeodomain-like"/>
    <property type="match status" value="1"/>
</dbReference>
<dbReference type="Pfam" id="PF00440">
    <property type="entry name" value="TetR_N"/>
    <property type="match status" value="1"/>
</dbReference>
<feature type="domain" description="HTH tetR-type" evidence="6">
    <location>
        <begin position="6"/>
        <end position="66"/>
    </location>
</feature>
<evidence type="ECO:0000256" key="1">
    <source>
        <dbReference type="ARBA" id="ARBA00023015"/>
    </source>
</evidence>
<dbReference type="PANTHER" id="PTHR30055:SF234">
    <property type="entry name" value="HTH-TYPE TRANSCRIPTIONAL REGULATOR BETI"/>
    <property type="match status" value="1"/>
</dbReference>
<dbReference type="InterPro" id="IPR050109">
    <property type="entry name" value="HTH-type_TetR-like_transc_reg"/>
</dbReference>
<evidence type="ECO:0000256" key="2">
    <source>
        <dbReference type="ARBA" id="ARBA00023125"/>
    </source>
</evidence>
<keyword evidence="3" id="KW-0804">Transcription</keyword>